<keyword evidence="6" id="KW-0808">Transferase</keyword>
<dbReference type="EMBL" id="JAAWWB010000030">
    <property type="protein sequence ID" value="KAG6745645.1"/>
    <property type="molecule type" value="Genomic_DNA"/>
</dbReference>
<comment type="similarity">
    <text evidence="4 13">Belongs to the glycosyltransferase 31 family.</text>
</comment>
<keyword evidence="5 13" id="KW-0328">Glycosyltransferase</keyword>
<dbReference type="EC" id="2.4.1.-" evidence="13"/>
<keyword evidence="8" id="KW-0735">Signal-anchor</keyword>
<gene>
    <name evidence="15" type="ORF">POTOM_050144</name>
</gene>
<evidence type="ECO:0000256" key="9">
    <source>
        <dbReference type="ARBA" id="ARBA00022989"/>
    </source>
</evidence>
<sequence length="385" mass="43106">MLGGSKGFNTNRASSSMASGSRISTLLLSMFATFASIYVSGRLWQESQNRVYLIKELDRITGQGQSAISVDDTLKIIACREQQKKLSALETELAAAKQEGFTSKLLTENDGAHAKKRHLVVMGIMTRFGNKNNRDAVRKAWMGTGAMLKKMENEKGIVARFVIGKSANPGDNLDRGIDNENRQSNDFIILDDLVEGTEDLPKKARLFFAYAADKWDAEFYAKVNDNIYVTIDALGTALAAHFDKPRAYIGCMKSGQVFSEPSHKWYEPDWWKFGDKKSYFRHASGEMYVISRALAKFVSINRSILRTYAHDDVSAGSWFLGLNERFVLVFDLFPELEEANMNRQIDGVALAAGLSSLKVNVIEGVDLFRITFRHLGPQDFMLVGF</sequence>
<name>A0A8X7YI01_POPTO</name>
<comment type="pathway">
    <text evidence="3">Protein modification; protein glycosylation.</text>
</comment>
<comment type="caution">
    <text evidence="15">The sequence shown here is derived from an EMBL/GenBank/DDBJ whole genome shotgun (WGS) entry which is preliminary data.</text>
</comment>
<organism evidence="15 16">
    <name type="scientific">Populus tomentosa</name>
    <name type="common">Chinese white poplar</name>
    <dbReference type="NCBI Taxonomy" id="118781"/>
    <lineage>
        <taxon>Eukaryota</taxon>
        <taxon>Viridiplantae</taxon>
        <taxon>Streptophyta</taxon>
        <taxon>Embryophyta</taxon>
        <taxon>Tracheophyta</taxon>
        <taxon>Spermatophyta</taxon>
        <taxon>Magnoliopsida</taxon>
        <taxon>eudicotyledons</taxon>
        <taxon>Gunneridae</taxon>
        <taxon>Pentapetalae</taxon>
        <taxon>rosids</taxon>
        <taxon>fabids</taxon>
        <taxon>Malpighiales</taxon>
        <taxon>Salicaceae</taxon>
        <taxon>Saliceae</taxon>
        <taxon>Populus</taxon>
    </lineage>
</organism>
<evidence type="ECO:0000256" key="13">
    <source>
        <dbReference type="RuleBase" id="RU363063"/>
    </source>
</evidence>
<dbReference type="InterPro" id="IPR025298">
    <property type="entry name" value="DUF4094"/>
</dbReference>
<evidence type="ECO:0000256" key="2">
    <source>
        <dbReference type="ARBA" id="ARBA00004323"/>
    </source>
</evidence>
<proteinExistence type="inferred from homology"/>
<dbReference type="Pfam" id="PF13334">
    <property type="entry name" value="DUF4094"/>
    <property type="match status" value="1"/>
</dbReference>
<evidence type="ECO:0000256" key="3">
    <source>
        <dbReference type="ARBA" id="ARBA00004922"/>
    </source>
</evidence>
<dbReference type="Pfam" id="PF01762">
    <property type="entry name" value="Galactosyl_T"/>
    <property type="match status" value="1"/>
</dbReference>
<keyword evidence="9" id="KW-1133">Transmembrane helix</keyword>
<reference evidence="15" key="1">
    <citation type="journal article" date="2020" name="bioRxiv">
        <title>Hybrid origin of Populus tomentosa Carr. identified through genome sequencing and phylogenomic analysis.</title>
        <authorList>
            <person name="An X."/>
            <person name="Gao K."/>
            <person name="Chen Z."/>
            <person name="Li J."/>
            <person name="Yang X."/>
            <person name="Yang X."/>
            <person name="Zhou J."/>
            <person name="Guo T."/>
            <person name="Zhao T."/>
            <person name="Huang S."/>
            <person name="Miao D."/>
            <person name="Khan W.U."/>
            <person name="Rao P."/>
            <person name="Ye M."/>
            <person name="Lei B."/>
            <person name="Liao W."/>
            <person name="Wang J."/>
            <person name="Ji L."/>
            <person name="Li Y."/>
            <person name="Guo B."/>
            <person name="Mustafa N.S."/>
            <person name="Li S."/>
            <person name="Yun Q."/>
            <person name="Keller S.R."/>
            <person name="Mao J."/>
            <person name="Zhang R."/>
            <person name="Strauss S.H."/>
        </authorList>
    </citation>
    <scope>NUCLEOTIDE SEQUENCE</scope>
    <source>
        <strain evidence="15">GM15</strain>
        <tissue evidence="15">Leaf</tissue>
    </source>
</reference>
<evidence type="ECO:0000256" key="7">
    <source>
        <dbReference type="ARBA" id="ARBA00022692"/>
    </source>
</evidence>
<keyword evidence="10 13" id="KW-0333">Golgi apparatus</keyword>
<protein>
    <recommendedName>
        <fullName evidence="13">Hexosyltransferase</fullName>
        <ecNumber evidence="13">2.4.1.-</ecNumber>
    </recommendedName>
</protein>
<evidence type="ECO:0000256" key="1">
    <source>
        <dbReference type="ARBA" id="ARBA00001936"/>
    </source>
</evidence>
<dbReference type="InterPro" id="IPR002659">
    <property type="entry name" value="Glyco_trans_31"/>
</dbReference>
<keyword evidence="7" id="KW-0812">Transmembrane</keyword>
<evidence type="ECO:0000256" key="6">
    <source>
        <dbReference type="ARBA" id="ARBA00022679"/>
    </source>
</evidence>
<dbReference type="PANTHER" id="PTHR11214">
    <property type="entry name" value="BETA-1,3-N-ACETYLGLUCOSAMINYLTRANSFERASE"/>
    <property type="match status" value="1"/>
</dbReference>
<evidence type="ECO:0000256" key="8">
    <source>
        <dbReference type="ARBA" id="ARBA00022968"/>
    </source>
</evidence>
<evidence type="ECO:0000313" key="15">
    <source>
        <dbReference type="EMBL" id="KAG6745645.1"/>
    </source>
</evidence>
<comment type="subcellular location">
    <subcellularLocation>
        <location evidence="2 13">Golgi apparatus membrane</location>
        <topology evidence="2 13">Single-pass type II membrane protein</topology>
    </subcellularLocation>
</comment>
<comment type="cofactor">
    <cofactor evidence="1 13">
        <name>Mn(2+)</name>
        <dbReference type="ChEBI" id="CHEBI:29035"/>
    </cofactor>
</comment>
<evidence type="ECO:0000313" key="16">
    <source>
        <dbReference type="Proteomes" id="UP000886885"/>
    </source>
</evidence>
<evidence type="ECO:0000256" key="5">
    <source>
        <dbReference type="ARBA" id="ARBA00022676"/>
    </source>
</evidence>
<keyword evidence="16" id="KW-1185">Reference proteome</keyword>
<dbReference type="PANTHER" id="PTHR11214:SF74">
    <property type="entry name" value="HYDROXYPROLINE O-GALACTOSYLTRANSFERASE HPGT1"/>
    <property type="match status" value="1"/>
</dbReference>
<evidence type="ECO:0000256" key="10">
    <source>
        <dbReference type="ARBA" id="ARBA00023034"/>
    </source>
</evidence>
<dbReference type="AlphaFoldDB" id="A0A8X7YI01"/>
<evidence type="ECO:0000256" key="11">
    <source>
        <dbReference type="ARBA" id="ARBA00023136"/>
    </source>
</evidence>
<evidence type="ECO:0000256" key="12">
    <source>
        <dbReference type="ARBA" id="ARBA00023211"/>
    </source>
</evidence>
<dbReference type="GO" id="GO:0008378">
    <property type="term" value="F:galactosyltransferase activity"/>
    <property type="evidence" value="ECO:0007669"/>
    <property type="project" value="TreeGrafter"/>
</dbReference>
<feature type="domain" description="DUF4094" evidence="14">
    <location>
        <begin position="21"/>
        <end position="98"/>
    </location>
</feature>
<evidence type="ECO:0000256" key="4">
    <source>
        <dbReference type="ARBA" id="ARBA00008661"/>
    </source>
</evidence>
<keyword evidence="12 13" id="KW-0464">Manganese</keyword>
<dbReference type="GO" id="GO:0000139">
    <property type="term" value="C:Golgi membrane"/>
    <property type="evidence" value="ECO:0007669"/>
    <property type="project" value="UniProtKB-SubCell"/>
</dbReference>
<keyword evidence="11" id="KW-0472">Membrane</keyword>
<dbReference type="OrthoDB" id="1158011at2759"/>
<evidence type="ECO:0000259" key="14">
    <source>
        <dbReference type="Pfam" id="PF13334"/>
    </source>
</evidence>
<accession>A0A8X7YI01</accession>
<dbReference type="Proteomes" id="UP000886885">
    <property type="component" value="Chromosome 15D"/>
</dbReference>